<dbReference type="GO" id="GO:0016987">
    <property type="term" value="F:sigma factor activity"/>
    <property type="evidence" value="ECO:0007669"/>
    <property type="project" value="UniProtKB-KW"/>
</dbReference>
<keyword evidence="2" id="KW-0805">Transcription regulation</keyword>
<dbReference type="SUPFAM" id="SSF88946">
    <property type="entry name" value="Sigma2 domain of RNA polymerase sigma factors"/>
    <property type="match status" value="1"/>
</dbReference>
<feature type="domain" description="RNA polymerase sigma factor 70 region 4 type 2" evidence="6">
    <location>
        <begin position="127"/>
        <end position="176"/>
    </location>
</feature>
<dbReference type="InterPro" id="IPR036388">
    <property type="entry name" value="WH-like_DNA-bd_sf"/>
</dbReference>
<dbReference type="InterPro" id="IPR013324">
    <property type="entry name" value="RNA_pol_sigma_r3/r4-like"/>
</dbReference>
<name>A0A4R0NBV4_9SPHI</name>
<evidence type="ECO:0000259" key="6">
    <source>
        <dbReference type="Pfam" id="PF08281"/>
    </source>
</evidence>
<dbReference type="InterPro" id="IPR014284">
    <property type="entry name" value="RNA_pol_sigma-70_dom"/>
</dbReference>
<dbReference type="PANTHER" id="PTHR43133:SF46">
    <property type="entry name" value="RNA POLYMERASE SIGMA-70 FACTOR ECF SUBFAMILY"/>
    <property type="match status" value="1"/>
</dbReference>
<dbReference type="InterPro" id="IPR013325">
    <property type="entry name" value="RNA_pol_sigma_r2"/>
</dbReference>
<organism evidence="7 8">
    <name type="scientific">Pedobacter hiemivivus</name>
    <dbReference type="NCBI Taxonomy" id="2530454"/>
    <lineage>
        <taxon>Bacteria</taxon>
        <taxon>Pseudomonadati</taxon>
        <taxon>Bacteroidota</taxon>
        <taxon>Sphingobacteriia</taxon>
        <taxon>Sphingobacteriales</taxon>
        <taxon>Sphingobacteriaceae</taxon>
        <taxon>Pedobacter</taxon>
    </lineage>
</organism>
<dbReference type="NCBIfam" id="TIGR02985">
    <property type="entry name" value="Sig70_bacteroi1"/>
    <property type="match status" value="1"/>
</dbReference>
<evidence type="ECO:0000256" key="1">
    <source>
        <dbReference type="ARBA" id="ARBA00010641"/>
    </source>
</evidence>
<keyword evidence="4" id="KW-0804">Transcription</keyword>
<dbReference type="SUPFAM" id="SSF88659">
    <property type="entry name" value="Sigma3 and sigma4 domains of RNA polymerase sigma factors"/>
    <property type="match status" value="1"/>
</dbReference>
<evidence type="ECO:0000256" key="3">
    <source>
        <dbReference type="ARBA" id="ARBA00023082"/>
    </source>
</evidence>
<dbReference type="Pfam" id="PF04542">
    <property type="entry name" value="Sigma70_r2"/>
    <property type="match status" value="1"/>
</dbReference>
<dbReference type="InterPro" id="IPR013249">
    <property type="entry name" value="RNA_pol_sigma70_r4_t2"/>
</dbReference>
<dbReference type="GO" id="GO:0006352">
    <property type="term" value="P:DNA-templated transcription initiation"/>
    <property type="evidence" value="ECO:0007669"/>
    <property type="project" value="InterPro"/>
</dbReference>
<dbReference type="Gene3D" id="1.10.10.10">
    <property type="entry name" value="Winged helix-like DNA-binding domain superfamily/Winged helix DNA-binding domain"/>
    <property type="match status" value="1"/>
</dbReference>
<sequence length="192" mass="22851">MQDVDLKNISDQELLLLLKVGDRAAYEQIYHRYKFVLHNHAWNKTRNREESQDIIQEIFTMLWAKRETLDVNTNLSGYLYTSLRNYILNQIVHKEVQNKYIASIQSFVDQESVIADHLVRENQLKALIEKEIDALPPRMKEVFLLSRRENLSHKEIAELLGTTEQTVKKQMTNTLKVLRKKLGTLIYFYYFF</sequence>
<dbReference type="GO" id="GO:0003677">
    <property type="term" value="F:DNA binding"/>
    <property type="evidence" value="ECO:0007669"/>
    <property type="project" value="InterPro"/>
</dbReference>
<dbReference type="Gene3D" id="1.10.1740.10">
    <property type="match status" value="1"/>
</dbReference>
<dbReference type="Proteomes" id="UP000291117">
    <property type="component" value="Unassembled WGS sequence"/>
</dbReference>
<comment type="caution">
    <text evidence="7">The sequence shown here is derived from an EMBL/GenBank/DDBJ whole genome shotgun (WGS) entry which is preliminary data.</text>
</comment>
<evidence type="ECO:0000256" key="2">
    <source>
        <dbReference type="ARBA" id="ARBA00023015"/>
    </source>
</evidence>
<dbReference type="RefSeq" id="WP_131608139.1">
    <property type="nucleotide sequence ID" value="NZ_SJSM01000003.1"/>
</dbReference>
<dbReference type="PANTHER" id="PTHR43133">
    <property type="entry name" value="RNA POLYMERASE ECF-TYPE SIGMA FACTO"/>
    <property type="match status" value="1"/>
</dbReference>
<evidence type="ECO:0000313" key="7">
    <source>
        <dbReference type="EMBL" id="TCC97781.1"/>
    </source>
</evidence>
<keyword evidence="8" id="KW-1185">Reference proteome</keyword>
<dbReference type="OrthoDB" id="659569at2"/>
<protein>
    <submittedName>
        <fullName evidence="7">RNA polymerase sigma-70 factor</fullName>
    </submittedName>
</protein>
<comment type="similarity">
    <text evidence="1">Belongs to the sigma-70 factor family. ECF subfamily.</text>
</comment>
<accession>A0A4R0NBV4</accession>
<dbReference type="EMBL" id="SJSM01000003">
    <property type="protein sequence ID" value="TCC97781.1"/>
    <property type="molecule type" value="Genomic_DNA"/>
</dbReference>
<feature type="domain" description="RNA polymerase sigma-70 region 2" evidence="5">
    <location>
        <begin position="30"/>
        <end position="91"/>
    </location>
</feature>
<evidence type="ECO:0000259" key="5">
    <source>
        <dbReference type="Pfam" id="PF04542"/>
    </source>
</evidence>
<dbReference type="NCBIfam" id="TIGR02937">
    <property type="entry name" value="sigma70-ECF"/>
    <property type="match status" value="1"/>
</dbReference>
<dbReference type="InterPro" id="IPR014327">
    <property type="entry name" value="RNA_pol_sigma70_bacteroid"/>
</dbReference>
<dbReference type="Pfam" id="PF08281">
    <property type="entry name" value="Sigma70_r4_2"/>
    <property type="match status" value="1"/>
</dbReference>
<keyword evidence="3" id="KW-0731">Sigma factor</keyword>
<proteinExistence type="inferred from homology"/>
<dbReference type="AlphaFoldDB" id="A0A4R0NBV4"/>
<gene>
    <name evidence="7" type="ORF">EZ444_07680</name>
</gene>
<evidence type="ECO:0000313" key="8">
    <source>
        <dbReference type="Proteomes" id="UP000291117"/>
    </source>
</evidence>
<dbReference type="InterPro" id="IPR007627">
    <property type="entry name" value="RNA_pol_sigma70_r2"/>
</dbReference>
<reference evidence="7 8" key="1">
    <citation type="submission" date="2019-02" db="EMBL/GenBank/DDBJ databases">
        <title>Pedobacter sp. RP-3-8 sp. nov., isolated from Arctic soil.</title>
        <authorList>
            <person name="Dahal R.H."/>
        </authorList>
    </citation>
    <scope>NUCLEOTIDE SEQUENCE [LARGE SCALE GENOMIC DNA]</scope>
    <source>
        <strain evidence="7 8">RP-3-8</strain>
    </source>
</reference>
<dbReference type="CDD" id="cd06171">
    <property type="entry name" value="Sigma70_r4"/>
    <property type="match status" value="1"/>
</dbReference>
<evidence type="ECO:0000256" key="4">
    <source>
        <dbReference type="ARBA" id="ARBA00023163"/>
    </source>
</evidence>
<dbReference type="InterPro" id="IPR039425">
    <property type="entry name" value="RNA_pol_sigma-70-like"/>
</dbReference>